<feature type="domain" description="EXPERA" evidence="7">
    <location>
        <begin position="55"/>
        <end position="198"/>
    </location>
</feature>
<dbReference type="PANTHER" id="PTHR31204">
    <property type="entry name" value="SIGMA INTRACELLULAR RECEPTOR 2"/>
    <property type="match status" value="1"/>
</dbReference>
<comment type="subcellular location">
    <subcellularLocation>
        <location evidence="1">Membrane</location>
        <topology evidence="1">Multi-pass membrane protein</topology>
    </subcellularLocation>
</comment>
<dbReference type="PROSITE" id="PS51751">
    <property type="entry name" value="EXPERA"/>
    <property type="match status" value="1"/>
</dbReference>
<dbReference type="GO" id="GO:0005783">
    <property type="term" value="C:endoplasmic reticulum"/>
    <property type="evidence" value="ECO:0007669"/>
    <property type="project" value="TreeGrafter"/>
</dbReference>
<keyword evidence="9" id="KW-1185">Reference proteome</keyword>
<gene>
    <name evidence="8" type="primary">RvY_14437-1</name>
    <name evidence="8" type="synonym">RvY_14437.1</name>
    <name evidence="8" type="ORF">RvY_14437</name>
</gene>
<evidence type="ECO:0000256" key="4">
    <source>
        <dbReference type="ARBA" id="ARBA00023136"/>
    </source>
</evidence>
<evidence type="ECO:0000256" key="5">
    <source>
        <dbReference type="PROSITE-ProRule" id="PRU01087"/>
    </source>
</evidence>
<organism evidence="8 9">
    <name type="scientific">Ramazzottius varieornatus</name>
    <name type="common">Water bear</name>
    <name type="synonym">Tardigrade</name>
    <dbReference type="NCBI Taxonomy" id="947166"/>
    <lineage>
        <taxon>Eukaryota</taxon>
        <taxon>Metazoa</taxon>
        <taxon>Ecdysozoa</taxon>
        <taxon>Tardigrada</taxon>
        <taxon>Eutardigrada</taxon>
        <taxon>Parachela</taxon>
        <taxon>Hypsibioidea</taxon>
        <taxon>Ramazzottiidae</taxon>
        <taxon>Ramazzottius</taxon>
    </lineage>
</organism>
<accession>A0A1D1VZR9</accession>
<protein>
    <recommendedName>
        <fullName evidence="7">EXPERA domain-containing protein</fullName>
    </recommendedName>
</protein>
<feature type="transmembrane region" description="Helical" evidence="6">
    <location>
        <begin position="24"/>
        <end position="46"/>
    </location>
</feature>
<feature type="transmembrane region" description="Helical" evidence="6">
    <location>
        <begin position="144"/>
        <end position="164"/>
    </location>
</feature>
<dbReference type="InterPro" id="IPR033118">
    <property type="entry name" value="EXPERA"/>
</dbReference>
<keyword evidence="4 5" id="KW-0472">Membrane</keyword>
<feature type="transmembrane region" description="Helical" evidence="6">
    <location>
        <begin position="114"/>
        <end position="137"/>
    </location>
</feature>
<evidence type="ECO:0000256" key="2">
    <source>
        <dbReference type="ARBA" id="ARBA00022692"/>
    </source>
</evidence>
<dbReference type="Pfam" id="PF05241">
    <property type="entry name" value="EBP"/>
    <property type="match status" value="1"/>
</dbReference>
<dbReference type="EMBL" id="BDGG01000010">
    <property type="protein sequence ID" value="GAV04109.1"/>
    <property type="molecule type" value="Genomic_DNA"/>
</dbReference>
<proteinExistence type="predicted"/>
<evidence type="ECO:0000256" key="6">
    <source>
        <dbReference type="SAM" id="Phobius"/>
    </source>
</evidence>
<reference evidence="8 9" key="1">
    <citation type="journal article" date="2016" name="Nat. Commun.">
        <title>Extremotolerant tardigrade genome and improved radiotolerance of human cultured cells by tardigrade-unique protein.</title>
        <authorList>
            <person name="Hashimoto T."/>
            <person name="Horikawa D.D."/>
            <person name="Saito Y."/>
            <person name="Kuwahara H."/>
            <person name="Kozuka-Hata H."/>
            <person name="Shin-I T."/>
            <person name="Minakuchi Y."/>
            <person name="Ohishi K."/>
            <person name="Motoyama A."/>
            <person name="Aizu T."/>
            <person name="Enomoto A."/>
            <person name="Kondo K."/>
            <person name="Tanaka S."/>
            <person name="Hara Y."/>
            <person name="Koshikawa S."/>
            <person name="Sagara H."/>
            <person name="Miura T."/>
            <person name="Yokobori S."/>
            <person name="Miyagawa K."/>
            <person name="Suzuki Y."/>
            <person name="Kubo T."/>
            <person name="Oyama M."/>
            <person name="Kohara Y."/>
            <person name="Fujiyama A."/>
            <person name="Arakawa K."/>
            <person name="Katayama T."/>
            <person name="Toyoda A."/>
            <person name="Kunieda T."/>
        </authorList>
    </citation>
    <scope>NUCLEOTIDE SEQUENCE [LARGE SCALE GENOMIC DNA]</scope>
    <source>
        <strain evidence="8 9">YOKOZUNA-1</strain>
    </source>
</reference>
<keyword evidence="3 5" id="KW-1133">Transmembrane helix</keyword>
<feature type="transmembrane region" description="Helical" evidence="6">
    <location>
        <begin position="184"/>
        <end position="204"/>
    </location>
</feature>
<comment type="caution">
    <text evidence="8">The sequence shown here is derived from an EMBL/GenBank/DDBJ whole genome shotgun (WGS) entry which is preliminary data.</text>
</comment>
<name>A0A1D1VZR9_RAMVA</name>
<sequence>MHIHSWSQSCSPLTGLNIHFFSRLWASVIIFQIPFPSRILILCDFAEMGAFRRLRDMGYALFFLAHLAMIILFDAQLVMDKKLFAKQLIDFKNQYVKDYKDPLVGNNPTWFQSFVWLEIFAYVPFLFFGFFGALAGARWMRIPSIMYATSLITTAIPMLAHILHDNFPAPKVGPKTPDDRMYLTALYGSFIAVATWMLLDNWWFRSSGFSTHKIEGPKSTTTYVGGKQKKN</sequence>
<evidence type="ECO:0000256" key="3">
    <source>
        <dbReference type="ARBA" id="ARBA00022989"/>
    </source>
</evidence>
<keyword evidence="2 5" id="KW-0812">Transmembrane</keyword>
<dbReference type="STRING" id="947166.A0A1D1VZR9"/>
<evidence type="ECO:0000259" key="7">
    <source>
        <dbReference type="PROSITE" id="PS51751"/>
    </source>
</evidence>
<dbReference type="Proteomes" id="UP000186922">
    <property type="component" value="Unassembled WGS sequence"/>
</dbReference>
<evidence type="ECO:0000256" key="1">
    <source>
        <dbReference type="ARBA" id="ARBA00004141"/>
    </source>
</evidence>
<evidence type="ECO:0000313" key="9">
    <source>
        <dbReference type="Proteomes" id="UP000186922"/>
    </source>
</evidence>
<dbReference type="GO" id="GO:0016020">
    <property type="term" value="C:membrane"/>
    <property type="evidence" value="ECO:0007669"/>
    <property type="project" value="UniProtKB-SubCell"/>
</dbReference>
<feature type="transmembrane region" description="Helical" evidence="6">
    <location>
        <begin position="58"/>
        <end position="79"/>
    </location>
</feature>
<dbReference type="AlphaFoldDB" id="A0A1D1VZR9"/>
<dbReference type="OrthoDB" id="433124at2759"/>
<dbReference type="PANTHER" id="PTHR31204:SF1">
    <property type="entry name" value="SIGMA INTRACELLULAR RECEPTOR 2"/>
    <property type="match status" value="1"/>
</dbReference>
<dbReference type="InterPro" id="IPR051987">
    <property type="entry name" value="Sigma-2_receptor-like"/>
</dbReference>
<evidence type="ECO:0000313" key="8">
    <source>
        <dbReference type="EMBL" id="GAV04109.1"/>
    </source>
</evidence>